<sequence>MTEQSLSRFFGGGLFNNWCFEDGIFFIIILLLLLCGDELLEWIFCNPEMLIWIVILILFFGAFDFF</sequence>
<keyword evidence="1" id="KW-0472">Membrane</keyword>
<dbReference type="GeneID" id="89564559"/>
<reference evidence="3" key="1">
    <citation type="submission" date="2019-11" db="EMBL/GenBank/DDBJ databases">
        <authorList>
            <person name="Feng L."/>
        </authorList>
    </citation>
    <scope>NUCLEOTIDE SEQUENCE</scope>
    <source>
        <strain evidence="3">IbartlettiiLFYP30</strain>
    </source>
</reference>
<evidence type="ECO:0000313" key="3">
    <source>
        <dbReference type="EMBL" id="VYU04028.1"/>
    </source>
</evidence>
<name>A0A6N3BMX0_9FIRM</name>
<keyword evidence="1" id="KW-0812">Transmembrane</keyword>
<dbReference type="AlphaFoldDB" id="A0A6N3BMX0"/>
<evidence type="ECO:0000313" key="2">
    <source>
        <dbReference type="EMBL" id="MCB5444592.1"/>
    </source>
</evidence>
<evidence type="ECO:0000313" key="4">
    <source>
        <dbReference type="Proteomes" id="UP001299409"/>
    </source>
</evidence>
<reference evidence="2 4" key="2">
    <citation type="submission" date="2021-10" db="EMBL/GenBank/DDBJ databases">
        <title>Collection of gut derived symbiotic bacterial strains cultured from healthy donors.</title>
        <authorList>
            <person name="Lin H."/>
            <person name="Littmann E."/>
            <person name="Claire K."/>
            <person name="Pamer E."/>
        </authorList>
    </citation>
    <scope>NUCLEOTIDE SEQUENCE [LARGE SCALE GENOMIC DNA]</scope>
    <source>
        <strain evidence="2 4">MSK.17.68</strain>
    </source>
</reference>
<accession>A0A6N3BMX0</accession>
<dbReference type="RefSeq" id="WP_007285911.1">
    <property type="nucleotide sequence ID" value="NZ_BAABXU010000001.1"/>
</dbReference>
<organism evidence="3">
    <name type="scientific">Intestinibacter bartlettii</name>
    <dbReference type="NCBI Taxonomy" id="261299"/>
    <lineage>
        <taxon>Bacteria</taxon>
        <taxon>Bacillati</taxon>
        <taxon>Bacillota</taxon>
        <taxon>Clostridia</taxon>
        <taxon>Peptostreptococcales</taxon>
        <taxon>Peptostreptococcaceae</taxon>
        <taxon>Intestinibacter</taxon>
    </lineage>
</organism>
<feature type="transmembrane region" description="Helical" evidence="1">
    <location>
        <begin position="42"/>
        <end position="63"/>
    </location>
</feature>
<protein>
    <submittedName>
        <fullName evidence="3">Uncharacterized protein</fullName>
    </submittedName>
</protein>
<dbReference type="Proteomes" id="UP001299409">
    <property type="component" value="Unassembled WGS sequence"/>
</dbReference>
<evidence type="ECO:0000256" key="1">
    <source>
        <dbReference type="SAM" id="Phobius"/>
    </source>
</evidence>
<feature type="transmembrane region" description="Helical" evidence="1">
    <location>
        <begin position="15"/>
        <end position="35"/>
    </location>
</feature>
<proteinExistence type="predicted"/>
<dbReference type="EMBL" id="CACRUE010000024">
    <property type="protein sequence ID" value="VYU04028.1"/>
    <property type="molecule type" value="Genomic_DNA"/>
</dbReference>
<gene>
    <name evidence="3" type="ORF">IBLFYP30_01588</name>
    <name evidence="2" type="ORF">LIP50_00085</name>
</gene>
<keyword evidence="4" id="KW-1185">Reference proteome</keyword>
<keyword evidence="1" id="KW-1133">Transmembrane helix</keyword>
<dbReference type="EMBL" id="JAJBMB010000001">
    <property type="protein sequence ID" value="MCB5444592.1"/>
    <property type="molecule type" value="Genomic_DNA"/>
</dbReference>